<organism evidence="2">
    <name type="scientific">viral metagenome</name>
    <dbReference type="NCBI Taxonomy" id="1070528"/>
    <lineage>
        <taxon>unclassified sequences</taxon>
        <taxon>metagenomes</taxon>
        <taxon>organismal metagenomes</taxon>
    </lineage>
</organism>
<evidence type="ECO:0000313" key="2">
    <source>
        <dbReference type="EMBL" id="QHU36258.1"/>
    </source>
</evidence>
<sequence length="32" mass="3611">MFSNNAQVYYKPHTVSSGGGTVRNHRAMSRRT</sequence>
<dbReference type="AlphaFoldDB" id="A0A6C0M1P2"/>
<feature type="region of interest" description="Disordered" evidence="1">
    <location>
        <begin position="1"/>
        <end position="32"/>
    </location>
</feature>
<dbReference type="EMBL" id="MN740633">
    <property type="protein sequence ID" value="QHU36258.1"/>
    <property type="molecule type" value="Genomic_DNA"/>
</dbReference>
<reference evidence="2" key="1">
    <citation type="journal article" date="2020" name="Nature">
        <title>Giant virus diversity and host interactions through global metagenomics.</title>
        <authorList>
            <person name="Schulz F."/>
            <person name="Roux S."/>
            <person name="Paez-Espino D."/>
            <person name="Jungbluth S."/>
            <person name="Walsh D.A."/>
            <person name="Denef V.J."/>
            <person name="McMahon K.D."/>
            <person name="Konstantinidis K.T."/>
            <person name="Eloe-Fadrosh E.A."/>
            <person name="Kyrpides N.C."/>
            <person name="Woyke T."/>
        </authorList>
    </citation>
    <scope>NUCLEOTIDE SEQUENCE</scope>
    <source>
        <strain evidence="2">GVMAG-S-1035124-57</strain>
    </source>
</reference>
<evidence type="ECO:0000256" key="1">
    <source>
        <dbReference type="SAM" id="MobiDB-lite"/>
    </source>
</evidence>
<protein>
    <submittedName>
        <fullName evidence="2">Uncharacterized protein</fullName>
    </submittedName>
</protein>
<accession>A0A6C0M1P2</accession>
<feature type="compositionally biased region" description="Basic residues" evidence="1">
    <location>
        <begin position="23"/>
        <end position="32"/>
    </location>
</feature>
<proteinExistence type="predicted"/>
<name>A0A6C0M1P2_9ZZZZ</name>